<organism evidence="2 3">
    <name type="scientific">Dreissena polymorpha</name>
    <name type="common">Zebra mussel</name>
    <name type="synonym">Mytilus polymorpha</name>
    <dbReference type="NCBI Taxonomy" id="45954"/>
    <lineage>
        <taxon>Eukaryota</taxon>
        <taxon>Metazoa</taxon>
        <taxon>Spiralia</taxon>
        <taxon>Lophotrochozoa</taxon>
        <taxon>Mollusca</taxon>
        <taxon>Bivalvia</taxon>
        <taxon>Autobranchia</taxon>
        <taxon>Heteroconchia</taxon>
        <taxon>Euheterodonta</taxon>
        <taxon>Imparidentia</taxon>
        <taxon>Neoheterodontei</taxon>
        <taxon>Myida</taxon>
        <taxon>Dreissenoidea</taxon>
        <taxon>Dreissenidae</taxon>
        <taxon>Dreissena</taxon>
    </lineage>
</organism>
<dbReference type="EMBL" id="JAIWYP010000004">
    <property type="protein sequence ID" value="KAH3837337.1"/>
    <property type="molecule type" value="Genomic_DNA"/>
</dbReference>
<keyword evidence="1" id="KW-1133">Transmembrane helix</keyword>
<feature type="transmembrane region" description="Helical" evidence="1">
    <location>
        <begin position="34"/>
        <end position="57"/>
    </location>
</feature>
<dbReference type="Proteomes" id="UP000828390">
    <property type="component" value="Unassembled WGS sequence"/>
</dbReference>
<evidence type="ECO:0000313" key="2">
    <source>
        <dbReference type="EMBL" id="KAH3837337.1"/>
    </source>
</evidence>
<evidence type="ECO:0000256" key="1">
    <source>
        <dbReference type="SAM" id="Phobius"/>
    </source>
</evidence>
<reference evidence="2" key="1">
    <citation type="journal article" date="2019" name="bioRxiv">
        <title>The Genome of the Zebra Mussel, Dreissena polymorpha: A Resource for Invasive Species Research.</title>
        <authorList>
            <person name="McCartney M.A."/>
            <person name="Auch B."/>
            <person name="Kono T."/>
            <person name="Mallez S."/>
            <person name="Zhang Y."/>
            <person name="Obille A."/>
            <person name="Becker A."/>
            <person name="Abrahante J.E."/>
            <person name="Garbe J."/>
            <person name="Badalamenti J.P."/>
            <person name="Herman A."/>
            <person name="Mangelson H."/>
            <person name="Liachko I."/>
            <person name="Sullivan S."/>
            <person name="Sone E.D."/>
            <person name="Koren S."/>
            <person name="Silverstein K.A.T."/>
            <person name="Beckman K.B."/>
            <person name="Gohl D.M."/>
        </authorList>
    </citation>
    <scope>NUCLEOTIDE SEQUENCE</scope>
    <source>
        <strain evidence="2">Duluth1</strain>
        <tissue evidence="2">Whole animal</tissue>
    </source>
</reference>
<sequence length="61" mass="6872">MAFFSRSSPVLVPSLDRVAPWNFKLVTSCSFTPLMLMSTPVLFVLFSMIFDFSFLYAPALS</sequence>
<comment type="caution">
    <text evidence="2">The sequence shown here is derived from an EMBL/GenBank/DDBJ whole genome shotgun (WGS) entry which is preliminary data.</text>
</comment>
<name>A0A9D4KCJ2_DREPO</name>
<dbReference type="AlphaFoldDB" id="A0A9D4KCJ2"/>
<keyword evidence="1" id="KW-0472">Membrane</keyword>
<protein>
    <submittedName>
        <fullName evidence="2">Uncharacterized protein</fullName>
    </submittedName>
</protein>
<reference evidence="2" key="2">
    <citation type="submission" date="2020-11" db="EMBL/GenBank/DDBJ databases">
        <authorList>
            <person name="McCartney M.A."/>
            <person name="Auch B."/>
            <person name="Kono T."/>
            <person name="Mallez S."/>
            <person name="Becker A."/>
            <person name="Gohl D.M."/>
            <person name="Silverstein K.A.T."/>
            <person name="Koren S."/>
            <person name="Bechman K.B."/>
            <person name="Herman A."/>
            <person name="Abrahante J.E."/>
            <person name="Garbe J."/>
        </authorList>
    </citation>
    <scope>NUCLEOTIDE SEQUENCE</scope>
    <source>
        <strain evidence="2">Duluth1</strain>
        <tissue evidence="2">Whole animal</tissue>
    </source>
</reference>
<keyword evidence="3" id="KW-1185">Reference proteome</keyword>
<keyword evidence="1" id="KW-0812">Transmembrane</keyword>
<evidence type="ECO:0000313" key="3">
    <source>
        <dbReference type="Proteomes" id="UP000828390"/>
    </source>
</evidence>
<accession>A0A9D4KCJ2</accession>
<proteinExistence type="predicted"/>
<gene>
    <name evidence="2" type="ORF">DPMN_110723</name>
</gene>